<dbReference type="InterPro" id="IPR011250">
    <property type="entry name" value="OMP/PagP_B-barrel"/>
</dbReference>
<keyword evidence="1" id="KW-0732">Signal</keyword>
<dbReference type="AlphaFoldDB" id="A0A1I3QT27"/>
<reference evidence="4" key="1">
    <citation type="submission" date="2016-10" db="EMBL/GenBank/DDBJ databases">
        <authorList>
            <person name="Varghese N."/>
            <person name="Submissions S."/>
        </authorList>
    </citation>
    <scope>NUCLEOTIDE SEQUENCE [LARGE SCALE GENOMIC DNA]</scope>
    <source>
        <strain evidence="4">DSM 26542</strain>
    </source>
</reference>
<evidence type="ECO:0000313" key="3">
    <source>
        <dbReference type="EMBL" id="SFJ37324.1"/>
    </source>
</evidence>
<dbReference type="InterPro" id="IPR025665">
    <property type="entry name" value="Beta-barrel_OMP_2"/>
</dbReference>
<evidence type="ECO:0000256" key="1">
    <source>
        <dbReference type="SAM" id="SignalP"/>
    </source>
</evidence>
<gene>
    <name evidence="3" type="ORF">SAMN04487893_106123</name>
</gene>
<organism evidence="3 4">
    <name type="scientific">Myroides guanonis</name>
    <dbReference type="NCBI Taxonomy" id="1150112"/>
    <lineage>
        <taxon>Bacteria</taxon>
        <taxon>Pseudomonadati</taxon>
        <taxon>Bacteroidota</taxon>
        <taxon>Flavobacteriia</taxon>
        <taxon>Flavobacteriales</taxon>
        <taxon>Flavobacteriaceae</taxon>
        <taxon>Myroides</taxon>
    </lineage>
</organism>
<accession>A0A1I3QT27</accession>
<dbReference type="STRING" id="1150112.SAMN04487893_106123"/>
<protein>
    <submittedName>
        <fullName evidence="3">Outer membrane protein beta-barrel domain-containing protein</fullName>
    </submittedName>
</protein>
<sequence>MKKIILSAIALAAFSFAAQAQTPDLKLGAKAGVNFANLSNSDGDMKTGFHVGVLAEIFINEKFSVQPELLYSTQGTKIKNEIGETKWNTDYINVPIMAKYYVIDGLSVQAGPQVGFLVKSEAKAEDSMAGVEISATGDMKDVTQSVDFGLNFGAGYELPMGVFFDARYNLGLSKVNKESQSGTKDYKNGVIQVSVGYKF</sequence>
<dbReference type="SUPFAM" id="SSF56925">
    <property type="entry name" value="OMPA-like"/>
    <property type="match status" value="1"/>
</dbReference>
<evidence type="ECO:0000313" key="4">
    <source>
        <dbReference type="Proteomes" id="UP000243887"/>
    </source>
</evidence>
<evidence type="ECO:0000259" key="2">
    <source>
        <dbReference type="Pfam" id="PF13568"/>
    </source>
</evidence>
<dbReference type="RefSeq" id="WP_090678755.1">
    <property type="nucleotide sequence ID" value="NZ_FORU01000006.1"/>
</dbReference>
<dbReference type="Gene3D" id="2.40.160.20">
    <property type="match status" value="1"/>
</dbReference>
<name>A0A1I3QT27_9FLAO</name>
<dbReference type="EMBL" id="FORU01000006">
    <property type="protein sequence ID" value="SFJ37324.1"/>
    <property type="molecule type" value="Genomic_DNA"/>
</dbReference>
<keyword evidence="4" id="KW-1185">Reference proteome</keyword>
<feature type="chain" id="PRO_5017433746" evidence="1">
    <location>
        <begin position="21"/>
        <end position="199"/>
    </location>
</feature>
<proteinExistence type="predicted"/>
<feature type="signal peptide" evidence="1">
    <location>
        <begin position="1"/>
        <end position="20"/>
    </location>
</feature>
<feature type="domain" description="Outer membrane protein beta-barrel" evidence="2">
    <location>
        <begin position="19"/>
        <end position="175"/>
    </location>
</feature>
<dbReference type="OrthoDB" id="947434at2"/>
<dbReference type="Proteomes" id="UP000243887">
    <property type="component" value="Unassembled WGS sequence"/>
</dbReference>
<dbReference type="Pfam" id="PF13568">
    <property type="entry name" value="OMP_b-brl_2"/>
    <property type="match status" value="1"/>
</dbReference>